<dbReference type="PANTHER" id="PTHR48025">
    <property type="entry name" value="OS02G0815200 PROTEIN"/>
    <property type="match status" value="1"/>
</dbReference>
<evidence type="ECO:0000313" key="5">
    <source>
        <dbReference type="EMBL" id="CUQ65126.1"/>
    </source>
</evidence>
<evidence type="ECO:0000256" key="2">
    <source>
        <dbReference type="ARBA" id="ARBA00022884"/>
    </source>
</evidence>
<dbReference type="CDD" id="cd21608">
    <property type="entry name" value="RRM2_NsCP33_like"/>
    <property type="match status" value="1"/>
</dbReference>
<dbReference type="InterPro" id="IPR012677">
    <property type="entry name" value="Nucleotide-bd_a/b_plait_sf"/>
</dbReference>
<evidence type="ECO:0000259" key="4">
    <source>
        <dbReference type="PROSITE" id="PS50102"/>
    </source>
</evidence>
<dbReference type="InterPro" id="IPR050502">
    <property type="entry name" value="Euk_RNA-bind_prot"/>
</dbReference>
<dbReference type="STRING" id="1715989.NITINOP_0150"/>
<dbReference type="GO" id="GO:0003729">
    <property type="term" value="F:mRNA binding"/>
    <property type="evidence" value="ECO:0007669"/>
    <property type="project" value="TreeGrafter"/>
</dbReference>
<reference evidence="6" key="1">
    <citation type="submission" date="2015-09" db="EMBL/GenBank/DDBJ databases">
        <authorList>
            <person name="Daims H."/>
        </authorList>
    </citation>
    <scope>NUCLEOTIDE SEQUENCE [LARGE SCALE GENOMIC DNA]</scope>
</reference>
<dbReference type="RefSeq" id="WP_062481871.1">
    <property type="nucleotide sequence ID" value="NZ_LN885086.1"/>
</dbReference>
<evidence type="ECO:0000313" key="6">
    <source>
        <dbReference type="Proteomes" id="UP000066284"/>
    </source>
</evidence>
<dbReference type="Gene3D" id="3.30.70.330">
    <property type="match status" value="1"/>
</dbReference>
<dbReference type="PROSITE" id="PS50102">
    <property type="entry name" value="RRM"/>
    <property type="match status" value="1"/>
</dbReference>
<dbReference type="KEGG" id="nio:NITINOP_0150"/>
<proteinExistence type="predicted"/>
<dbReference type="InterPro" id="IPR048289">
    <property type="entry name" value="RRM2_NsCP33-like"/>
</dbReference>
<feature type="domain" description="RRM" evidence="4">
    <location>
        <begin position="3"/>
        <end position="81"/>
    </location>
</feature>
<evidence type="ECO:0000256" key="1">
    <source>
        <dbReference type="ARBA" id="ARBA00022737"/>
    </source>
</evidence>
<evidence type="ECO:0000256" key="3">
    <source>
        <dbReference type="SAM" id="MobiDB-lite"/>
    </source>
</evidence>
<dbReference type="SMART" id="SM00360">
    <property type="entry name" value="RRM"/>
    <property type="match status" value="1"/>
</dbReference>
<dbReference type="AlphaFoldDB" id="A0A0S4KRW9"/>
<organism evidence="5 6">
    <name type="scientific">Candidatus Nitrospira inopinata</name>
    <dbReference type="NCBI Taxonomy" id="1715989"/>
    <lineage>
        <taxon>Bacteria</taxon>
        <taxon>Pseudomonadati</taxon>
        <taxon>Nitrospirota</taxon>
        <taxon>Nitrospiria</taxon>
        <taxon>Nitrospirales</taxon>
        <taxon>Nitrospiraceae</taxon>
        <taxon>Nitrospira</taxon>
    </lineage>
</organism>
<gene>
    <name evidence="5" type="primary">rbpA</name>
    <name evidence="5" type="ORF">NITINOP_0150</name>
</gene>
<dbReference type="OrthoDB" id="9798855at2"/>
<feature type="region of interest" description="Disordered" evidence="3">
    <location>
        <begin position="68"/>
        <end position="100"/>
    </location>
</feature>
<dbReference type="Proteomes" id="UP000066284">
    <property type="component" value="Chromosome 1"/>
</dbReference>
<dbReference type="Pfam" id="PF00076">
    <property type="entry name" value="RRM_1"/>
    <property type="match status" value="1"/>
</dbReference>
<keyword evidence="2" id="KW-0694">RNA-binding</keyword>
<dbReference type="InterPro" id="IPR035979">
    <property type="entry name" value="RBD_domain_sf"/>
</dbReference>
<sequence length="100" mass="10707">MGSKIYVGGLPYSATDSQLTTLFATHGTVESARVIADKFTGQSRGFGFVEMSTREEAEAAISALNGSQMDGRTLTVNEAKPQEPRSGGKRFGGGERRSRF</sequence>
<keyword evidence="1" id="KW-0677">Repeat</keyword>
<protein>
    <submittedName>
        <fullName evidence="5">Putative RNA-binding protein RbpA</fullName>
    </submittedName>
</protein>
<dbReference type="EMBL" id="LN885086">
    <property type="protein sequence ID" value="CUQ65126.1"/>
    <property type="molecule type" value="Genomic_DNA"/>
</dbReference>
<accession>A0A0S4KRW9</accession>
<dbReference type="PANTHER" id="PTHR48025:SF1">
    <property type="entry name" value="RRM DOMAIN-CONTAINING PROTEIN"/>
    <property type="match status" value="1"/>
</dbReference>
<name>A0A0S4KRW9_9BACT</name>
<keyword evidence="6" id="KW-1185">Reference proteome</keyword>
<dbReference type="InterPro" id="IPR000504">
    <property type="entry name" value="RRM_dom"/>
</dbReference>
<dbReference type="SUPFAM" id="SSF54928">
    <property type="entry name" value="RNA-binding domain, RBD"/>
    <property type="match status" value="1"/>
</dbReference>